<evidence type="ECO:0000259" key="13">
    <source>
        <dbReference type="Pfam" id="PF13490"/>
    </source>
</evidence>
<keyword evidence="3" id="KW-1003">Cell membrane</keyword>
<organism evidence="14 15">
    <name type="scientific">Nocardioides panacisoli</name>
    <dbReference type="NCBI Taxonomy" id="627624"/>
    <lineage>
        <taxon>Bacteria</taxon>
        <taxon>Bacillati</taxon>
        <taxon>Actinomycetota</taxon>
        <taxon>Actinomycetes</taxon>
        <taxon>Propionibacteriales</taxon>
        <taxon>Nocardioidaceae</taxon>
        <taxon>Nocardioides</taxon>
    </lineage>
</organism>
<evidence type="ECO:0000256" key="9">
    <source>
        <dbReference type="ARBA" id="ARBA00029829"/>
    </source>
</evidence>
<feature type="transmembrane region" description="Helical" evidence="11">
    <location>
        <begin position="102"/>
        <end position="123"/>
    </location>
</feature>
<dbReference type="Proteomes" id="UP001501821">
    <property type="component" value="Unassembled WGS sequence"/>
</dbReference>
<evidence type="ECO:0000256" key="6">
    <source>
        <dbReference type="ARBA" id="ARBA00023015"/>
    </source>
</evidence>
<dbReference type="PANTHER" id="PTHR37461">
    <property type="entry name" value="ANTI-SIGMA-K FACTOR RSKA"/>
    <property type="match status" value="1"/>
</dbReference>
<evidence type="ECO:0000256" key="11">
    <source>
        <dbReference type="SAM" id="Phobius"/>
    </source>
</evidence>
<evidence type="ECO:0000256" key="3">
    <source>
        <dbReference type="ARBA" id="ARBA00022475"/>
    </source>
</evidence>
<dbReference type="InterPro" id="IPR051474">
    <property type="entry name" value="Anti-sigma-K/W_factor"/>
</dbReference>
<name>A0ABP7IKU0_9ACTN</name>
<evidence type="ECO:0000313" key="14">
    <source>
        <dbReference type="EMBL" id="GAA3821004.1"/>
    </source>
</evidence>
<dbReference type="InterPro" id="IPR018764">
    <property type="entry name" value="RskA_C"/>
</dbReference>
<evidence type="ECO:0000256" key="7">
    <source>
        <dbReference type="ARBA" id="ARBA00023136"/>
    </source>
</evidence>
<dbReference type="RefSeq" id="WP_344775545.1">
    <property type="nucleotide sequence ID" value="NZ_BAABAH010000007.1"/>
</dbReference>
<feature type="domain" description="Anti-sigma K factor RskA C-terminal" evidence="12">
    <location>
        <begin position="103"/>
        <end position="238"/>
    </location>
</feature>
<sequence>MTDHMNDVHALSGAYAVDALDDAERARFEEHLRRCPDCRAEVAGLRETAASLPVQPAAPPPQLRDRILEGIETIRPLPPLTQTTADVVPLTRRRLRPAPTSLLVAAVAVLIAAVGGAFFLHPWSSDRGQVQETAADKVLDADDATRITEKLGDAQATVVISRSEGRAVIVTKDMPLAPDGRTYELWFQTPQGTMQPAGLMPDDQDATVLLDGDASDATGVGITVEPDGGSPEPTSDPIAFFALAT</sequence>
<evidence type="ECO:0000256" key="10">
    <source>
        <dbReference type="ARBA" id="ARBA00030803"/>
    </source>
</evidence>
<proteinExistence type="predicted"/>
<comment type="subcellular location">
    <subcellularLocation>
        <location evidence="2">Cell membrane</location>
    </subcellularLocation>
    <subcellularLocation>
        <location evidence="1">Membrane</location>
        <topology evidence="1">Single-pass membrane protein</topology>
    </subcellularLocation>
</comment>
<comment type="caution">
    <text evidence="14">The sequence shown here is derived from an EMBL/GenBank/DDBJ whole genome shotgun (WGS) entry which is preliminary data.</text>
</comment>
<evidence type="ECO:0000259" key="12">
    <source>
        <dbReference type="Pfam" id="PF10099"/>
    </source>
</evidence>
<dbReference type="PANTHER" id="PTHR37461:SF1">
    <property type="entry name" value="ANTI-SIGMA-K FACTOR RSKA"/>
    <property type="match status" value="1"/>
</dbReference>
<reference evidence="15" key="1">
    <citation type="journal article" date="2019" name="Int. J. Syst. Evol. Microbiol.">
        <title>The Global Catalogue of Microorganisms (GCM) 10K type strain sequencing project: providing services to taxonomists for standard genome sequencing and annotation.</title>
        <authorList>
            <consortium name="The Broad Institute Genomics Platform"/>
            <consortium name="The Broad Institute Genome Sequencing Center for Infectious Disease"/>
            <person name="Wu L."/>
            <person name="Ma J."/>
        </authorList>
    </citation>
    <scope>NUCLEOTIDE SEQUENCE [LARGE SCALE GENOMIC DNA]</scope>
    <source>
        <strain evidence="15">JCM 16953</strain>
    </source>
</reference>
<dbReference type="InterPro" id="IPR027383">
    <property type="entry name" value="Znf_put"/>
</dbReference>
<evidence type="ECO:0000256" key="2">
    <source>
        <dbReference type="ARBA" id="ARBA00004236"/>
    </source>
</evidence>
<dbReference type="Pfam" id="PF10099">
    <property type="entry name" value="RskA_C"/>
    <property type="match status" value="1"/>
</dbReference>
<feature type="domain" description="Putative zinc-finger" evidence="13">
    <location>
        <begin position="7"/>
        <end position="39"/>
    </location>
</feature>
<keyword evidence="15" id="KW-1185">Reference proteome</keyword>
<dbReference type="InterPro" id="IPR041916">
    <property type="entry name" value="Anti_sigma_zinc_sf"/>
</dbReference>
<evidence type="ECO:0000313" key="15">
    <source>
        <dbReference type="Proteomes" id="UP001501821"/>
    </source>
</evidence>
<gene>
    <name evidence="14" type="ORF">GCM10022242_23340</name>
</gene>
<dbReference type="EMBL" id="BAABAH010000007">
    <property type="protein sequence ID" value="GAA3821004.1"/>
    <property type="molecule type" value="Genomic_DNA"/>
</dbReference>
<keyword evidence="7 11" id="KW-0472">Membrane</keyword>
<dbReference type="Pfam" id="PF13490">
    <property type="entry name" value="zf-HC2"/>
    <property type="match status" value="1"/>
</dbReference>
<evidence type="ECO:0000256" key="1">
    <source>
        <dbReference type="ARBA" id="ARBA00004167"/>
    </source>
</evidence>
<protein>
    <recommendedName>
        <fullName evidence="10">Regulator of SigK</fullName>
    </recommendedName>
    <alternativeName>
        <fullName evidence="9">Sigma-K anti-sigma factor RskA</fullName>
    </alternativeName>
</protein>
<accession>A0ABP7IKU0</accession>
<evidence type="ECO:0000256" key="5">
    <source>
        <dbReference type="ARBA" id="ARBA00022989"/>
    </source>
</evidence>
<keyword evidence="4 11" id="KW-0812">Transmembrane</keyword>
<dbReference type="Gene3D" id="1.10.10.1320">
    <property type="entry name" value="Anti-sigma factor, zinc-finger domain"/>
    <property type="match status" value="1"/>
</dbReference>
<evidence type="ECO:0000256" key="8">
    <source>
        <dbReference type="ARBA" id="ARBA00023163"/>
    </source>
</evidence>
<evidence type="ECO:0000256" key="4">
    <source>
        <dbReference type="ARBA" id="ARBA00022692"/>
    </source>
</evidence>
<keyword evidence="8" id="KW-0804">Transcription</keyword>
<keyword evidence="5 11" id="KW-1133">Transmembrane helix</keyword>
<keyword evidence="6" id="KW-0805">Transcription regulation</keyword>